<evidence type="ECO:0000313" key="4">
    <source>
        <dbReference type="Proteomes" id="UP000235114"/>
    </source>
</evidence>
<comment type="caution">
    <text evidence="1">The sequence shown here is derived from an EMBL/GenBank/DDBJ whole genome shotgun (WGS) entry which is preliminary data.</text>
</comment>
<dbReference type="RefSeq" id="WP_101579337.1">
    <property type="nucleotide sequence ID" value="NZ_PGVA01000072.1"/>
</dbReference>
<dbReference type="Proteomes" id="UP000234951">
    <property type="component" value="Unassembled WGS sequence"/>
</dbReference>
<evidence type="ECO:0000313" key="2">
    <source>
        <dbReference type="EMBL" id="PLR93666.1"/>
    </source>
</evidence>
<dbReference type="AlphaFoldDB" id="A0A2N5GGE5"/>
<evidence type="ECO:0000313" key="3">
    <source>
        <dbReference type="Proteomes" id="UP000234951"/>
    </source>
</evidence>
<keyword evidence="4" id="KW-1185">Reference proteome</keyword>
<protein>
    <recommendedName>
        <fullName evidence="5">DUF4003 family protein</fullName>
    </recommendedName>
</protein>
<name>A0A2N5GGE5_9BACI</name>
<dbReference type="Pfam" id="PF13170">
    <property type="entry name" value="DUF4003"/>
    <property type="match status" value="1"/>
</dbReference>
<reference evidence="1 3" key="1">
    <citation type="submission" date="2017-11" db="EMBL/GenBank/DDBJ databases">
        <title>Comparitive Functional Genomics of Dry Heat Resistant strains isolated from the Viking Spacecraft.</title>
        <authorList>
            <person name="Seuylemezian A."/>
            <person name="Cooper K."/>
            <person name="Vaishampayan P."/>
        </authorList>
    </citation>
    <scope>NUCLEOTIDE SEQUENCE [LARGE SCALE GENOMIC DNA]</scope>
    <source>
        <strain evidence="1 3">M4.6</strain>
    </source>
</reference>
<accession>A0A2N5GGE5</accession>
<organism evidence="1 3">
    <name type="scientific">Bacillus canaveralius</name>
    <dbReference type="NCBI Taxonomy" id="1403243"/>
    <lineage>
        <taxon>Bacteria</taxon>
        <taxon>Bacillati</taxon>
        <taxon>Bacillota</taxon>
        <taxon>Bacilli</taxon>
        <taxon>Bacillales</taxon>
        <taxon>Bacillaceae</taxon>
        <taxon>Bacillus</taxon>
    </lineage>
</organism>
<gene>
    <name evidence="1" type="ORF">CU635_21070</name>
    <name evidence="2" type="ORF">CVD25_17115</name>
</gene>
<evidence type="ECO:0008006" key="5">
    <source>
        <dbReference type="Google" id="ProtNLM"/>
    </source>
</evidence>
<proteinExistence type="predicted"/>
<dbReference type="InterPro" id="IPR025062">
    <property type="entry name" value="DUF4003"/>
</dbReference>
<evidence type="ECO:0000313" key="1">
    <source>
        <dbReference type="EMBL" id="PLR79815.1"/>
    </source>
</evidence>
<reference evidence="2 4" key="2">
    <citation type="submission" date="2017-12" db="EMBL/GenBank/DDBJ databases">
        <title>Comparative Functional Genomics of Dry Heat Resistant strains isolated from the Viking Spacecraft.</title>
        <authorList>
            <person name="Seuylemezian A."/>
            <person name="Cooper K."/>
            <person name="Vaishampayan P."/>
        </authorList>
    </citation>
    <scope>NUCLEOTIDE SEQUENCE [LARGE SCALE GENOMIC DNA]</scope>
    <source>
        <strain evidence="2 4">ATCC 29669</strain>
    </source>
</reference>
<sequence length="114" mass="12839">MEIRNQLEKADFKSKRVYYPYIGMLSYLENIQSEMENLNEIYENLNNDKLFRWNKDVNFMLSVLFLMNQKTLVGDAARTGLNTTIEILIQAQQAAMTASITAATAAASSSSGDS</sequence>
<dbReference type="EMBL" id="PGVD01000052">
    <property type="protein sequence ID" value="PLR93666.1"/>
    <property type="molecule type" value="Genomic_DNA"/>
</dbReference>
<dbReference type="EMBL" id="PGVA01000072">
    <property type="protein sequence ID" value="PLR79815.1"/>
    <property type="molecule type" value="Genomic_DNA"/>
</dbReference>
<dbReference type="Proteomes" id="UP000235114">
    <property type="component" value="Unassembled WGS sequence"/>
</dbReference>